<reference evidence="18 19" key="1">
    <citation type="submission" date="2010-06" db="EMBL/GenBank/DDBJ databases">
        <authorList>
            <person name="Muzny D."/>
            <person name="Qin X."/>
            <person name="Buhay C."/>
            <person name="Dugan-Rocha S."/>
            <person name="Ding Y."/>
            <person name="Chen G."/>
            <person name="Hawes A."/>
            <person name="Holder M."/>
            <person name="Jhangiani S."/>
            <person name="Johnson A."/>
            <person name="Khan Z."/>
            <person name="Li Z."/>
            <person name="Liu W."/>
            <person name="Liu X."/>
            <person name="Perez L."/>
            <person name="Shen H."/>
            <person name="Wang Q."/>
            <person name="Watt J."/>
            <person name="Xi L."/>
            <person name="Xin Y."/>
            <person name="Zhou J."/>
            <person name="Deng J."/>
            <person name="Jiang H."/>
            <person name="Liu Y."/>
            <person name="Qu J."/>
            <person name="Song X.-Z."/>
            <person name="Zhang L."/>
            <person name="Villasana D."/>
            <person name="Johnson A."/>
            <person name="Liu J."/>
            <person name="Liyanage D."/>
            <person name="Lorensuhewa L."/>
            <person name="Robinson T."/>
            <person name="Song A."/>
            <person name="Song B.-B."/>
            <person name="Dinh H."/>
            <person name="Thornton R."/>
            <person name="Coyle M."/>
            <person name="Francisco L."/>
            <person name="Jackson L."/>
            <person name="Javaid M."/>
            <person name="Korchina V."/>
            <person name="Kovar C."/>
            <person name="Mata R."/>
            <person name="Mathew T."/>
            <person name="Ngo R."/>
            <person name="Nguyen L."/>
            <person name="Nguyen N."/>
            <person name="Okwuonu G."/>
            <person name="Ongeri F."/>
            <person name="Pham C."/>
            <person name="Simmons D."/>
            <person name="Wilczek-Boney K."/>
            <person name="Hale W."/>
            <person name="Jakkamsetti A."/>
            <person name="Pham P."/>
            <person name="Ruth R."/>
            <person name="San Lucas F."/>
            <person name="Warren J."/>
            <person name="Zhang J."/>
            <person name="Zhao Z."/>
            <person name="Zhou C."/>
            <person name="Zhu D."/>
            <person name="Lee S."/>
            <person name="Bess C."/>
            <person name="Blankenburg K."/>
            <person name="Forbes L."/>
            <person name="Fu Q."/>
            <person name="Gubbala S."/>
            <person name="Hirani K."/>
            <person name="Jayaseelan J.C."/>
            <person name="Lara F."/>
            <person name="Munidasa M."/>
            <person name="Palculict T."/>
            <person name="Patil S."/>
            <person name="Pu L.-L."/>
            <person name="Saada N."/>
            <person name="Tang L."/>
            <person name="Weissenberger G."/>
            <person name="Zhu Y."/>
            <person name="Hemphill L."/>
            <person name="Shang Y."/>
            <person name="Youmans B."/>
            <person name="Ayvaz T."/>
            <person name="Ross M."/>
            <person name="Santibanez J."/>
            <person name="Aqrawi P."/>
            <person name="Gross S."/>
            <person name="Joshi V."/>
            <person name="Fowler G."/>
            <person name="Nazareth L."/>
            <person name="Reid J."/>
            <person name="Worley K."/>
            <person name="Petrosino J."/>
            <person name="Highlander S."/>
            <person name="Gibbs R."/>
        </authorList>
    </citation>
    <scope>NUCLEOTIDE SEQUENCE [LARGE SCALE GENOMIC DNA]</scope>
    <source>
        <strain evidence="18 19">JV-V03</strain>
    </source>
</reference>
<evidence type="ECO:0000256" key="15">
    <source>
        <dbReference type="ARBA" id="ARBA00039316"/>
    </source>
</evidence>
<dbReference type="InterPro" id="IPR041552">
    <property type="entry name" value="UvrA_DNA-bd"/>
</dbReference>
<dbReference type="Proteomes" id="UP000003672">
    <property type="component" value="Unassembled WGS sequence"/>
</dbReference>
<accession>A0AA87A1R0</accession>
<keyword evidence="9" id="KW-0862">Zinc</keyword>
<keyword evidence="13" id="KW-0234">DNA repair</keyword>
<evidence type="ECO:0000313" key="18">
    <source>
        <dbReference type="EMBL" id="EFJ68903.1"/>
    </source>
</evidence>
<evidence type="ECO:0000256" key="13">
    <source>
        <dbReference type="ARBA" id="ARBA00023204"/>
    </source>
</evidence>
<evidence type="ECO:0000256" key="10">
    <source>
        <dbReference type="ARBA" id="ARBA00022840"/>
    </source>
</evidence>
<name>A0AA87A1R0_9LACO</name>
<evidence type="ECO:0000256" key="3">
    <source>
        <dbReference type="ARBA" id="ARBA00022723"/>
    </source>
</evidence>
<keyword evidence="3" id="KW-0479">Metal-binding</keyword>
<dbReference type="PROSITE" id="PS50893">
    <property type="entry name" value="ABC_TRANSPORTER_2"/>
    <property type="match status" value="2"/>
</dbReference>
<comment type="similarity">
    <text evidence="14">Belongs to the ABC transporter superfamily. UvrA family.</text>
</comment>
<dbReference type="GO" id="GO:0008270">
    <property type="term" value="F:zinc ion binding"/>
    <property type="evidence" value="ECO:0007669"/>
    <property type="project" value="UniProtKB-KW"/>
</dbReference>
<dbReference type="GO" id="GO:0005737">
    <property type="term" value="C:cytoplasm"/>
    <property type="evidence" value="ECO:0007669"/>
    <property type="project" value="UniProtKB-SubCell"/>
</dbReference>
<dbReference type="GO" id="GO:0005524">
    <property type="term" value="F:ATP binding"/>
    <property type="evidence" value="ECO:0007669"/>
    <property type="project" value="UniProtKB-KW"/>
</dbReference>
<evidence type="ECO:0000256" key="14">
    <source>
        <dbReference type="ARBA" id="ARBA00038000"/>
    </source>
</evidence>
<keyword evidence="8" id="KW-0863">Zinc-finger</keyword>
<evidence type="ECO:0000313" key="19">
    <source>
        <dbReference type="Proteomes" id="UP000003672"/>
    </source>
</evidence>
<dbReference type="Gene3D" id="1.20.1580.10">
    <property type="entry name" value="ABC transporter ATPase like domain"/>
    <property type="match status" value="2"/>
</dbReference>
<dbReference type="InterPro" id="IPR027417">
    <property type="entry name" value="P-loop_NTPase"/>
</dbReference>
<evidence type="ECO:0000256" key="2">
    <source>
        <dbReference type="ARBA" id="ARBA00022490"/>
    </source>
</evidence>
<dbReference type="EMBL" id="ACGO02000008">
    <property type="protein sequence ID" value="EFJ68903.1"/>
    <property type="molecule type" value="Genomic_DNA"/>
</dbReference>
<dbReference type="GO" id="GO:0004518">
    <property type="term" value="F:nuclease activity"/>
    <property type="evidence" value="ECO:0007669"/>
    <property type="project" value="UniProtKB-KW"/>
</dbReference>
<dbReference type="SUPFAM" id="SSF52540">
    <property type="entry name" value="P-loop containing nucleoside triphosphate hydrolases"/>
    <property type="match status" value="2"/>
</dbReference>
<evidence type="ECO:0000256" key="16">
    <source>
        <dbReference type="ARBA" id="ARBA00042156"/>
    </source>
</evidence>
<feature type="domain" description="ABC transporter" evidence="17">
    <location>
        <begin position="12"/>
        <end position="494"/>
    </location>
</feature>
<dbReference type="InterPro" id="IPR003439">
    <property type="entry name" value="ABC_transporter-like_ATP-bd"/>
</dbReference>
<sequence length="846" mass="93038">MIKSKEELTLTAKLPTQIEVRGGRVHNLKNIDVNIPLHKFVAISGLSGSGKSSLAMGILYEEGSRRYLDALSTYMRRRIKQGNQASVTSVKHILSALALRQRPTIPSERATVGTMSETFNILRLIFSRLGSPVCPNGHRLKPSLEIAEAMAKSGEEMGQLTCPVCGVKFYVPSAEQFAFNSDGACEECGGTGKVRQLDDSKLIADPSLSIKDGAVASWSLPGRNFMPNVAEHAGVRIDIPYKDLTDKEKDFVLNGPEKKYKMDFLSGTGRVFHDFNALYENAHQAVLRSAKTSKSERAQKRISEFFSYQTCPVCHGSRLKPGLLKQLVGSLNINEVAEMPLGDLIAWKDQVLKSLPAEMHKMASALFTEFVENLQPLLDLGLDYLTMARNGNTLSTGELQRIQLARTLRTETTGVLYVLDEPSIGLHPANVDGLIKVLHKLVAQGNSLVVVDHNVDIIKAADEIIEIGPGSGEQGGEILDQGSVDQIKKDKQSLIRPYLDGTAELMARKRAEKVNSVKISFNVDHYFNLQDVHANIPVNQLTAVTGFSGAGKTSLILDSLVPAIQAQAKGENLPKQVKNFESPINQVVSVDASPIGKSTRSTVATYTSIMDNLRKLFARQPLAKNKHYTPTYFSYNNKQGACPTCGGTGIVTLDIQFLPDMQQICPTCEGNRYNPEVQKVKWNGYSIVDILNLDINEAIPVFKKEPKIERDLLLLKEVGLDYLHLSESTPTLSGGEAQRLKLVTHLSHKQDDTLFVFDEPTIGLHPLDVKVLVQVMQKLLDQGATIITITHDLNMIVNADNILDLGPRGGKNGGKVVAAGQTQDLINHPVSLTTEYLANYWRQFKK</sequence>
<dbReference type="Pfam" id="PF17755">
    <property type="entry name" value="UvrA_DNA-bind"/>
    <property type="match status" value="1"/>
</dbReference>
<dbReference type="Gene3D" id="1.10.8.280">
    <property type="entry name" value="ABC transporter ATPase domain-like"/>
    <property type="match status" value="1"/>
</dbReference>
<keyword evidence="12" id="KW-0238">DNA-binding</keyword>
<protein>
    <recommendedName>
        <fullName evidence="15">UvrABC system protein A</fullName>
    </recommendedName>
    <alternativeName>
        <fullName evidence="16">Excinuclease ABC subunit A</fullName>
    </alternativeName>
</protein>
<keyword evidence="10" id="KW-0067">ATP-binding</keyword>
<dbReference type="AlphaFoldDB" id="A0AA87A1R0"/>
<evidence type="ECO:0000256" key="6">
    <source>
        <dbReference type="ARBA" id="ARBA00022763"/>
    </source>
</evidence>
<dbReference type="GO" id="GO:0003677">
    <property type="term" value="F:DNA binding"/>
    <property type="evidence" value="ECO:0007669"/>
    <property type="project" value="UniProtKB-KW"/>
</dbReference>
<dbReference type="GO" id="GO:0006281">
    <property type="term" value="P:DNA repair"/>
    <property type="evidence" value="ECO:0007669"/>
    <property type="project" value="UniProtKB-KW"/>
</dbReference>
<organism evidence="18 19">
    <name type="scientific">Lactobacillus paragasseri JV-V03</name>
    <dbReference type="NCBI Taxonomy" id="525326"/>
    <lineage>
        <taxon>Bacteria</taxon>
        <taxon>Bacillati</taxon>
        <taxon>Bacillota</taxon>
        <taxon>Bacilli</taxon>
        <taxon>Lactobacillales</taxon>
        <taxon>Lactobacillaceae</taxon>
        <taxon>Lactobacillus</taxon>
    </lineage>
</organism>
<evidence type="ECO:0000256" key="12">
    <source>
        <dbReference type="ARBA" id="ARBA00023125"/>
    </source>
</evidence>
<keyword evidence="5" id="KW-0547">Nucleotide-binding</keyword>
<evidence type="ECO:0000256" key="5">
    <source>
        <dbReference type="ARBA" id="ARBA00022741"/>
    </source>
</evidence>
<dbReference type="GO" id="GO:0016887">
    <property type="term" value="F:ATP hydrolysis activity"/>
    <property type="evidence" value="ECO:0007669"/>
    <property type="project" value="InterPro"/>
</dbReference>
<keyword evidence="11" id="KW-0267">Excision nuclease</keyword>
<evidence type="ECO:0000256" key="8">
    <source>
        <dbReference type="ARBA" id="ARBA00022771"/>
    </source>
</evidence>
<comment type="subcellular location">
    <subcellularLocation>
        <location evidence="1">Cytoplasm</location>
    </subcellularLocation>
</comment>
<evidence type="ECO:0000256" key="9">
    <source>
        <dbReference type="ARBA" id="ARBA00022833"/>
    </source>
</evidence>
<evidence type="ECO:0000256" key="11">
    <source>
        <dbReference type="ARBA" id="ARBA00022881"/>
    </source>
</evidence>
<keyword evidence="7" id="KW-0228">DNA excision</keyword>
<evidence type="ECO:0000256" key="1">
    <source>
        <dbReference type="ARBA" id="ARBA00004496"/>
    </source>
</evidence>
<evidence type="ECO:0000256" key="7">
    <source>
        <dbReference type="ARBA" id="ARBA00022769"/>
    </source>
</evidence>
<keyword evidence="2" id="KW-0963">Cytoplasm</keyword>
<keyword evidence="6" id="KW-0227">DNA damage</keyword>
<evidence type="ECO:0000259" key="17">
    <source>
        <dbReference type="PROSITE" id="PS50893"/>
    </source>
</evidence>
<gene>
    <name evidence="18" type="primary">uvrA3</name>
    <name evidence="18" type="ORF">HMPREF0514_11902</name>
</gene>
<dbReference type="PANTHER" id="PTHR43152:SF3">
    <property type="entry name" value="UVRABC SYSTEM PROTEIN A"/>
    <property type="match status" value="1"/>
</dbReference>
<comment type="caution">
    <text evidence="18">The sequence shown here is derived from an EMBL/GenBank/DDBJ whole genome shotgun (WGS) entry which is preliminary data.</text>
</comment>
<keyword evidence="4" id="KW-0677">Repeat</keyword>
<dbReference type="Pfam" id="PF00005">
    <property type="entry name" value="ABC_tran"/>
    <property type="match status" value="1"/>
</dbReference>
<dbReference type="Gene3D" id="3.40.50.300">
    <property type="entry name" value="P-loop containing nucleotide triphosphate hydrolases"/>
    <property type="match status" value="2"/>
</dbReference>
<dbReference type="PANTHER" id="PTHR43152">
    <property type="entry name" value="UVRABC SYSTEM PROTEIN A"/>
    <property type="match status" value="1"/>
</dbReference>
<feature type="domain" description="ABC transporter" evidence="17">
    <location>
        <begin position="514"/>
        <end position="838"/>
    </location>
</feature>
<evidence type="ECO:0000256" key="4">
    <source>
        <dbReference type="ARBA" id="ARBA00022737"/>
    </source>
</evidence>
<proteinExistence type="inferred from homology"/>